<keyword evidence="1" id="KW-0378">Hydrolase</keyword>
<dbReference type="PANTHER" id="PTHR43739">
    <property type="entry name" value="XYLOGLUCANASE (EUROFUNG)"/>
    <property type="match status" value="1"/>
</dbReference>
<dbReference type="SUPFAM" id="SSF110296">
    <property type="entry name" value="Oligoxyloglucan reducing end-specific cellobiohydrolase"/>
    <property type="match status" value="1"/>
</dbReference>
<protein>
    <submittedName>
        <fullName evidence="1">Glycosyl hydrolase</fullName>
    </submittedName>
</protein>
<dbReference type="Gene3D" id="2.130.10.10">
    <property type="entry name" value="YVTN repeat-like/Quinoprotein amine dehydrogenase"/>
    <property type="match status" value="1"/>
</dbReference>
<dbReference type="PANTHER" id="PTHR43739:SF5">
    <property type="entry name" value="EXO-ALPHA-SIALIDASE"/>
    <property type="match status" value="1"/>
</dbReference>
<keyword evidence="2" id="KW-1185">Reference proteome</keyword>
<dbReference type="InterPro" id="IPR015943">
    <property type="entry name" value="WD40/YVTN_repeat-like_dom_sf"/>
</dbReference>
<name>A0A4P6JP03_KTERU</name>
<accession>A0A4P6JP03</accession>
<dbReference type="InterPro" id="IPR052025">
    <property type="entry name" value="Xyloglucanase_GH74"/>
</dbReference>
<gene>
    <name evidence="1" type="ORF">EPA93_14065</name>
</gene>
<reference evidence="1 2" key="1">
    <citation type="submission" date="2019-01" db="EMBL/GenBank/DDBJ databases">
        <title>Ktedonosporobacter rubrisoli SCAWS-G2.</title>
        <authorList>
            <person name="Huang Y."/>
            <person name="Yan B."/>
        </authorList>
    </citation>
    <scope>NUCLEOTIDE SEQUENCE [LARGE SCALE GENOMIC DNA]</scope>
    <source>
        <strain evidence="1 2">SCAWS-G2</strain>
    </source>
</reference>
<proteinExistence type="predicted"/>
<dbReference type="EMBL" id="CP035758">
    <property type="protein sequence ID" value="QBD77068.1"/>
    <property type="molecule type" value="Genomic_DNA"/>
</dbReference>
<evidence type="ECO:0000313" key="2">
    <source>
        <dbReference type="Proteomes" id="UP000290365"/>
    </source>
</evidence>
<dbReference type="OrthoDB" id="9757947at2"/>
<evidence type="ECO:0000313" key="1">
    <source>
        <dbReference type="EMBL" id="QBD77068.1"/>
    </source>
</evidence>
<dbReference type="KEGG" id="kbs:EPA93_14065"/>
<dbReference type="CDD" id="cd15482">
    <property type="entry name" value="Sialidase_non-viral"/>
    <property type="match status" value="1"/>
</dbReference>
<dbReference type="AlphaFoldDB" id="A0A4P6JP03"/>
<organism evidence="1 2">
    <name type="scientific">Ktedonosporobacter rubrisoli</name>
    <dbReference type="NCBI Taxonomy" id="2509675"/>
    <lineage>
        <taxon>Bacteria</taxon>
        <taxon>Bacillati</taxon>
        <taxon>Chloroflexota</taxon>
        <taxon>Ktedonobacteria</taxon>
        <taxon>Ktedonobacterales</taxon>
        <taxon>Ktedonosporobacteraceae</taxon>
        <taxon>Ktedonosporobacter</taxon>
    </lineage>
</organism>
<sequence length="355" mass="39055">MAFYIAMSQELLVARKQEGAWQVASRLTGLQITSVAADPFHPQRIYCGTYGRGLWRSTDGGEDWQPIGDTPMVPAPFRKQGITEANIIAVAVSTVERIGEYGVIYVGTEPGTLFRSEDGGESWQELTGMRELPSSSTWSFPPKPATNHVCCITPDPVEAGRVFVAIEAGALVYTTDGGKTWIDRVPEGPFDTHTLVMHPDVPGRLYSAAGDGFAEAGKGYNESYDGGQTWQHPDEGLEHQYLRSVAVDPADPDTIIVSASESPQKGHYPFQPESFIYRKTRGQPWQMMTKGLPERGEMILPVLATHSAEPGVFYALNNRGLYRSPDAGQSWQRVELPWSERLAHQSPMALVITKA</sequence>
<dbReference type="GO" id="GO:0010411">
    <property type="term" value="P:xyloglucan metabolic process"/>
    <property type="evidence" value="ECO:0007669"/>
    <property type="project" value="TreeGrafter"/>
</dbReference>
<dbReference type="GO" id="GO:0016787">
    <property type="term" value="F:hydrolase activity"/>
    <property type="evidence" value="ECO:0007669"/>
    <property type="project" value="UniProtKB-KW"/>
</dbReference>
<dbReference type="Proteomes" id="UP000290365">
    <property type="component" value="Chromosome"/>
</dbReference>
<dbReference type="RefSeq" id="WP_129888131.1">
    <property type="nucleotide sequence ID" value="NZ_CP035758.1"/>
</dbReference>